<keyword evidence="1" id="KW-0472">Membrane</keyword>
<dbReference type="InterPro" id="IPR025480">
    <property type="entry name" value="DUF4330"/>
</dbReference>
<evidence type="ECO:0000313" key="2">
    <source>
        <dbReference type="EMBL" id="GCA80149.1"/>
    </source>
</evidence>
<comment type="caution">
    <text evidence="2">The sequence shown here is derived from an EMBL/GenBank/DDBJ whole genome shotgun (WGS) entry which is preliminary data.</text>
</comment>
<dbReference type="Proteomes" id="UP000324689">
    <property type="component" value="Unassembled WGS sequence"/>
</dbReference>
<keyword evidence="1" id="KW-0812">Transmembrane</keyword>
<organism evidence="2 3">
    <name type="scientific">Microcystis aeruginosa NIES-2521</name>
    <dbReference type="NCBI Taxonomy" id="2303983"/>
    <lineage>
        <taxon>Bacteria</taxon>
        <taxon>Bacillati</taxon>
        <taxon>Cyanobacteriota</taxon>
        <taxon>Cyanophyceae</taxon>
        <taxon>Oscillatoriophycideae</taxon>
        <taxon>Chroococcales</taxon>
        <taxon>Microcystaceae</taxon>
        <taxon>Microcystis</taxon>
    </lineage>
</organism>
<reference evidence="2 3" key="1">
    <citation type="submission" date="2018-09" db="EMBL/GenBank/DDBJ databases">
        <title>Evolutionary history of phycoerythrin pigmentation in the water bloom-forming cyanobacterium Microcystis aeruginosa.</title>
        <authorList>
            <person name="Tanabe Y."/>
            <person name="Tanabe Y."/>
            <person name="Yamaguchi H."/>
        </authorList>
    </citation>
    <scope>NUCLEOTIDE SEQUENCE [LARGE SCALE GENOMIC DNA]</scope>
    <source>
        <strain evidence="2 3">NIES-2521</strain>
    </source>
</reference>
<evidence type="ECO:0008006" key="4">
    <source>
        <dbReference type="Google" id="ProtNLM"/>
    </source>
</evidence>
<sequence length="200" mass="21727">MNQPYPSPRSPVPFSPKFYSEPLMNLLDSKGRLFGKFSLLDIGAALVILLTIIGIFVVPGTSGKSTIAQVTKDPIEVDVIVRGLSVLNPNALINQFNTEKKTNIVIRNQPAGQVDIKNVKPLSRNVLVPQPDGSVKVLPDPRTENYSQDMIMTLSGQAEVTDTGAVVGGQKVKIGTLIELEGDNYNFNTSVIDVRLPKRS</sequence>
<protein>
    <recommendedName>
        <fullName evidence="4">DUF4330 domain-containing protein</fullName>
    </recommendedName>
</protein>
<accession>A0A5A5RZL4</accession>
<gene>
    <name evidence="2" type="ORF">MiTs_02153</name>
</gene>
<evidence type="ECO:0000256" key="1">
    <source>
        <dbReference type="SAM" id="Phobius"/>
    </source>
</evidence>
<dbReference type="AlphaFoldDB" id="A0A5A5RZL4"/>
<dbReference type="EMBL" id="BHVQ01000023">
    <property type="protein sequence ID" value="GCA80149.1"/>
    <property type="molecule type" value="Genomic_DNA"/>
</dbReference>
<feature type="transmembrane region" description="Helical" evidence="1">
    <location>
        <begin position="39"/>
        <end position="58"/>
    </location>
</feature>
<proteinExistence type="predicted"/>
<name>A0A5A5RZL4_MICAE</name>
<keyword evidence="1" id="KW-1133">Transmembrane helix</keyword>
<dbReference type="Pfam" id="PF14221">
    <property type="entry name" value="DUF4330"/>
    <property type="match status" value="1"/>
</dbReference>
<evidence type="ECO:0000313" key="3">
    <source>
        <dbReference type="Proteomes" id="UP000324689"/>
    </source>
</evidence>